<proteinExistence type="inferred from homology"/>
<feature type="domain" description="Tail sheath protein C-terminal" evidence="2">
    <location>
        <begin position="686"/>
        <end position="790"/>
    </location>
</feature>
<gene>
    <name evidence="3" type="ordered locus">RD1_4217</name>
</gene>
<keyword evidence="4" id="KW-1185">Reference proteome</keyword>
<dbReference type="HOGENOM" id="CLU_009303_2_0_5"/>
<dbReference type="Gene3D" id="3.40.50.11780">
    <property type="match status" value="2"/>
</dbReference>
<dbReference type="OrthoDB" id="9767864at2"/>
<evidence type="ECO:0000313" key="4">
    <source>
        <dbReference type="Proteomes" id="UP000007029"/>
    </source>
</evidence>
<dbReference type="AlphaFoldDB" id="Q160D9"/>
<dbReference type="STRING" id="375451.RD1_4217"/>
<dbReference type="KEGG" id="rde:RD1_4217"/>
<sequence>MVMKTPGVYIVEKNAFPNSVVQVATAVPAFIGYTEKAVNGNVSLHETPMKINSISEYHNYFGGASEPLFAIKPFEERKSAQPYGDDADMATAAELPQAVFTVDGPAGPMKYELIQTNTAFTLYSAMRAFFLNGGGTCYVTSIGSYKDQIDAQKMLNAITRLEKEPEPTMLVIPETTRLTRQNSLKVQQQMLAHCGFKMKNRFAILDIHGGYLDERSPRGDPIKCFRNDAGTNYLDYGAAYYPWLDSAVYQSRDFTFENIELKKYRNVFISLLKSSVKMDKTIVPEILKVGTAVVSGDFTVSVTKGGVSVIKNSDIHAADDLADAKELKYKVVGAPKNAMDTEALTELTNNMKGKIVLGAKNATDDALKEAAPVYDFTQDDIDSGKVRYVHTGDTSDKGFFELIITDNEGVQTSARKIAVLIGSDVLALPDVKKKKTISIPVDEDGVTIENVVLLGADEIDPVAVKKDNDAVQQALAAVDALPPDATDAAKAEAAKTLEDAEAAAILAVKDKKLTRKDIGVWEVDGTQAIKFTPDPALDRAETSVRYKFMTADGLSAPKEIKILVDGIVATDTTEDQAAKTTDKTMRVLVPLYTDVMNAITKYMNTMPPAAAMAGIYTAVDNTRGVWKAPANVSVAGVTGPMVNIDHAQQENLNVSTTGKSINAIRPFVGEGTLVWGARTLDGNSLDWRYINVRRTMIMIEESIRLAAKAYVFEPNTAQTWVTIRSMIENFLTSVWKAGGLAGAVPTDAFSVQVGLGQTMTPVDILEGKLLITVLVAVSRPAEFIEITFQQQMQKS</sequence>
<dbReference type="Pfam" id="PF16184">
    <property type="entry name" value="Cadherin_3"/>
    <property type="match status" value="1"/>
</dbReference>
<reference evidence="3 4" key="1">
    <citation type="journal article" date="2007" name="J. Bacteriol.">
        <title>The complete genome sequence of Roseobacter denitrificans reveals a mixotrophic rather than photosynthetic metabolism.</title>
        <authorList>
            <person name="Swingley W.D."/>
            <person name="Sadekar S."/>
            <person name="Mastrian S.D."/>
            <person name="Matthies H.J."/>
            <person name="Hao J."/>
            <person name="Ramos H."/>
            <person name="Acharya C.R."/>
            <person name="Conrad A.L."/>
            <person name="Taylor H.L."/>
            <person name="Dejesa L.C."/>
            <person name="Shah M.K."/>
            <person name="O'huallachain M.E."/>
            <person name="Lince M.T."/>
            <person name="Blankenship R.E."/>
            <person name="Beatty J.T."/>
            <person name="Touchman J.W."/>
        </authorList>
    </citation>
    <scope>NUCLEOTIDE SEQUENCE [LARGE SCALE GENOMIC DNA]</scope>
    <source>
        <strain evidence="4">ATCC 33942 / OCh 114</strain>
    </source>
</reference>
<dbReference type="InterPro" id="IPR052042">
    <property type="entry name" value="Tail_sheath_structural"/>
</dbReference>
<evidence type="ECO:0000313" key="3">
    <source>
        <dbReference type="EMBL" id="ABG33654.1"/>
    </source>
</evidence>
<comment type="similarity">
    <text evidence="1">Belongs to the myoviridae tail sheath protein family.</text>
</comment>
<protein>
    <recommendedName>
        <fullName evidence="2">Tail sheath protein C-terminal domain-containing protein</fullName>
    </recommendedName>
</protein>
<dbReference type="RefSeq" id="WP_011570264.1">
    <property type="nucleotide sequence ID" value="NC_008209.1"/>
</dbReference>
<evidence type="ECO:0000256" key="1">
    <source>
        <dbReference type="ARBA" id="ARBA00008005"/>
    </source>
</evidence>
<dbReference type="EMBL" id="CP000362">
    <property type="protein sequence ID" value="ABG33654.1"/>
    <property type="molecule type" value="Genomic_DNA"/>
</dbReference>
<name>Q160D9_ROSDO</name>
<dbReference type="PANTHER" id="PTHR35861">
    <property type="match status" value="1"/>
</dbReference>
<dbReference type="Pfam" id="PF17482">
    <property type="entry name" value="Phage_sheath_1C"/>
    <property type="match status" value="1"/>
</dbReference>
<evidence type="ECO:0000259" key="2">
    <source>
        <dbReference type="Pfam" id="PF17482"/>
    </source>
</evidence>
<dbReference type="InterPro" id="IPR020287">
    <property type="entry name" value="Tail_sheath_C"/>
</dbReference>
<accession>Q160D9</accession>
<organism evidence="3 4">
    <name type="scientific">Roseobacter denitrificans (strain ATCC 33942 / OCh 114)</name>
    <name type="common">Erythrobacter sp. (strain OCh 114)</name>
    <name type="synonym">Roseobacter denitrificans</name>
    <dbReference type="NCBI Taxonomy" id="375451"/>
    <lineage>
        <taxon>Bacteria</taxon>
        <taxon>Pseudomonadati</taxon>
        <taxon>Pseudomonadota</taxon>
        <taxon>Alphaproteobacteria</taxon>
        <taxon>Rhodobacterales</taxon>
        <taxon>Roseobacteraceae</taxon>
        <taxon>Roseobacter</taxon>
    </lineage>
</organism>
<dbReference type="eggNOG" id="COG3497">
    <property type="taxonomic scope" value="Bacteria"/>
</dbReference>
<dbReference type="PANTHER" id="PTHR35861:SF1">
    <property type="entry name" value="PHAGE TAIL SHEATH PROTEIN"/>
    <property type="match status" value="1"/>
</dbReference>
<dbReference type="Proteomes" id="UP000007029">
    <property type="component" value="Chromosome"/>
</dbReference>